<evidence type="ECO:0000259" key="9">
    <source>
        <dbReference type="PROSITE" id="PS50157"/>
    </source>
</evidence>
<evidence type="ECO:0000313" key="11">
    <source>
        <dbReference type="Proteomes" id="UP001175271"/>
    </source>
</evidence>
<feature type="compositionally biased region" description="Low complexity" evidence="8">
    <location>
        <begin position="447"/>
        <end position="466"/>
    </location>
</feature>
<dbReference type="Gene3D" id="3.30.160.60">
    <property type="entry name" value="Classic Zinc Finger"/>
    <property type="match status" value="2"/>
</dbReference>
<evidence type="ECO:0000256" key="3">
    <source>
        <dbReference type="ARBA" id="ARBA00022737"/>
    </source>
</evidence>
<evidence type="ECO:0000256" key="4">
    <source>
        <dbReference type="ARBA" id="ARBA00022771"/>
    </source>
</evidence>
<sequence length="592" mass="65489">MIDTYGSHPGGAGLLAPPPTQQPLQEAPQTPSAPPPVVICPTELDSLNITLEKNQQCQCKDCGKLFNSVWYLKQHAVKHSNDRPFQCKFCLKTYKFRSNLYQHKCPERTKSLGNGPQNRLYRRGFAYTELYNSAGAPTSNPQQPTVHHQQSVTYTTTMHNTNGGQFGFPGAEVQSNEGSLPSVNSMFSELHFAYGAKVFHEEPEPEPEVLVKPQDTIREQQWSQSVIDRYLERNKEQLFECTRCNLYFATQEYLLSHMAHHQAADERILECSSCPQRFYSAFQLERHRQMHSSDAPTSRVCGQCNGHFRSSLALRKHRLNCNACYEYPFGVKPQLVRASGSVLSIDDATCLQMVSHAEPLDRFGFVTSDAEDETDEENVLSAIPVSEELKERQKTSDSGLGSDSSNHSLTTSPARSSHLEDDFETTSFARPPKDDDEESGFRSRLNSHSTHSLSPASSSAYSTSPLRGSGGGPLYASHGYGHHTAPLHHHPYRQNPAQEPFGMSRRFADHHSMGAVSQSMPSDPFERAFQTSSASNAPWPVVEEAGFVSGGLGPLENYPPAPQACHAFAPGPVATPGHGGVDQRLRSAVLLN</sequence>
<proteinExistence type="predicted"/>
<evidence type="ECO:0000256" key="5">
    <source>
        <dbReference type="ARBA" id="ARBA00022833"/>
    </source>
</evidence>
<feature type="domain" description="C2H2-type" evidence="9">
    <location>
        <begin position="57"/>
        <end position="84"/>
    </location>
</feature>
<dbReference type="GO" id="GO:0008270">
    <property type="term" value="F:zinc ion binding"/>
    <property type="evidence" value="ECO:0007669"/>
    <property type="project" value="UniProtKB-KW"/>
</dbReference>
<dbReference type="SMART" id="SM00355">
    <property type="entry name" value="ZnF_C2H2"/>
    <property type="match status" value="4"/>
</dbReference>
<dbReference type="GO" id="GO:0005634">
    <property type="term" value="C:nucleus"/>
    <property type="evidence" value="ECO:0007669"/>
    <property type="project" value="UniProtKB-SubCell"/>
</dbReference>
<feature type="region of interest" description="Disordered" evidence="8">
    <location>
        <begin position="1"/>
        <end position="35"/>
    </location>
</feature>
<dbReference type="InterPro" id="IPR013087">
    <property type="entry name" value="Znf_C2H2_type"/>
</dbReference>
<dbReference type="PROSITE" id="PS50157">
    <property type="entry name" value="ZINC_FINGER_C2H2_2"/>
    <property type="match status" value="3"/>
</dbReference>
<evidence type="ECO:0000256" key="8">
    <source>
        <dbReference type="SAM" id="MobiDB-lite"/>
    </source>
</evidence>
<dbReference type="InterPro" id="IPR050888">
    <property type="entry name" value="ZnF_C2H2-type_TF"/>
</dbReference>
<dbReference type="SUPFAM" id="SSF57667">
    <property type="entry name" value="beta-beta-alpha zinc fingers"/>
    <property type="match status" value="2"/>
</dbReference>
<dbReference type="PROSITE" id="PS00028">
    <property type="entry name" value="ZINC_FINGER_C2H2_1"/>
    <property type="match status" value="3"/>
</dbReference>
<dbReference type="InterPro" id="IPR036236">
    <property type="entry name" value="Znf_C2H2_sf"/>
</dbReference>
<reference evidence="10" key="1">
    <citation type="submission" date="2023-06" db="EMBL/GenBank/DDBJ databases">
        <title>Genomic analysis of the entomopathogenic nematode Steinernema hermaphroditum.</title>
        <authorList>
            <person name="Schwarz E.M."/>
            <person name="Heppert J.K."/>
            <person name="Baniya A."/>
            <person name="Schwartz H.T."/>
            <person name="Tan C.-H."/>
            <person name="Antoshechkin I."/>
            <person name="Sternberg P.W."/>
            <person name="Goodrich-Blair H."/>
            <person name="Dillman A.R."/>
        </authorList>
    </citation>
    <scope>NUCLEOTIDE SEQUENCE</scope>
    <source>
        <strain evidence="10">PS9179</strain>
        <tissue evidence="10">Whole animal</tissue>
    </source>
</reference>
<keyword evidence="2" id="KW-0479">Metal-binding</keyword>
<keyword evidence="6" id="KW-0539">Nucleus</keyword>
<evidence type="ECO:0000256" key="1">
    <source>
        <dbReference type="ARBA" id="ARBA00004123"/>
    </source>
</evidence>
<evidence type="ECO:0000256" key="2">
    <source>
        <dbReference type="ARBA" id="ARBA00022723"/>
    </source>
</evidence>
<evidence type="ECO:0000256" key="7">
    <source>
        <dbReference type="PROSITE-ProRule" id="PRU00042"/>
    </source>
</evidence>
<organism evidence="10 11">
    <name type="scientific">Steinernema hermaphroditum</name>
    <dbReference type="NCBI Taxonomy" id="289476"/>
    <lineage>
        <taxon>Eukaryota</taxon>
        <taxon>Metazoa</taxon>
        <taxon>Ecdysozoa</taxon>
        <taxon>Nematoda</taxon>
        <taxon>Chromadorea</taxon>
        <taxon>Rhabditida</taxon>
        <taxon>Tylenchina</taxon>
        <taxon>Panagrolaimomorpha</taxon>
        <taxon>Strongyloidoidea</taxon>
        <taxon>Steinernematidae</taxon>
        <taxon>Steinernema</taxon>
    </lineage>
</organism>
<dbReference type="PANTHER" id="PTHR24406">
    <property type="entry name" value="TRANSCRIPTIONAL REPRESSOR CTCFL-RELATED"/>
    <property type="match status" value="1"/>
</dbReference>
<name>A0AA39HGU2_9BILA</name>
<keyword evidence="4 7" id="KW-0863">Zinc-finger</keyword>
<evidence type="ECO:0000256" key="6">
    <source>
        <dbReference type="ARBA" id="ARBA00023242"/>
    </source>
</evidence>
<keyword evidence="3" id="KW-0677">Repeat</keyword>
<feature type="compositionally biased region" description="Polar residues" evidence="8">
    <location>
        <begin position="396"/>
        <end position="415"/>
    </location>
</feature>
<feature type="region of interest" description="Disordered" evidence="8">
    <location>
        <begin position="374"/>
        <end position="500"/>
    </location>
</feature>
<dbReference type="Proteomes" id="UP001175271">
    <property type="component" value="Unassembled WGS sequence"/>
</dbReference>
<feature type="domain" description="C2H2-type" evidence="9">
    <location>
        <begin position="269"/>
        <end position="296"/>
    </location>
</feature>
<dbReference type="Pfam" id="PF00096">
    <property type="entry name" value="zf-C2H2"/>
    <property type="match status" value="1"/>
</dbReference>
<evidence type="ECO:0000313" key="10">
    <source>
        <dbReference type="EMBL" id="KAK0405104.1"/>
    </source>
</evidence>
<comment type="subcellular location">
    <subcellularLocation>
        <location evidence="1">Nucleus</location>
    </subcellularLocation>
</comment>
<keyword evidence="11" id="KW-1185">Reference proteome</keyword>
<protein>
    <recommendedName>
        <fullName evidence="9">C2H2-type domain-containing protein</fullName>
    </recommendedName>
</protein>
<dbReference type="EMBL" id="JAUCMV010000004">
    <property type="protein sequence ID" value="KAK0405104.1"/>
    <property type="molecule type" value="Genomic_DNA"/>
</dbReference>
<keyword evidence="5" id="KW-0862">Zinc</keyword>
<gene>
    <name evidence="10" type="ORF">QR680_017798</name>
</gene>
<comment type="caution">
    <text evidence="10">The sequence shown here is derived from an EMBL/GenBank/DDBJ whole genome shotgun (WGS) entry which is preliminary data.</text>
</comment>
<feature type="domain" description="C2H2-type" evidence="9">
    <location>
        <begin position="239"/>
        <end position="266"/>
    </location>
</feature>
<accession>A0AA39HGU2</accession>
<dbReference type="AlphaFoldDB" id="A0AA39HGU2"/>